<dbReference type="EMBL" id="CP031357">
    <property type="protein sequence ID" value="AXK42314.1"/>
    <property type="molecule type" value="Genomic_DNA"/>
</dbReference>
<evidence type="ECO:0000256" key="3">
    <source>
        <dbReference type="ARBA" id="ARBA00022723"/>
    </source>
</evidence>
<reference evidence="10" key="1">
    <citation type="submission" date="2018-07" db="EMBL/GenBank/DDBJ databases">
        <title>Genome sequence of Erythrobacter strain YH-07, an antagonistic bacterium isolated from Yellow Sea.</title>
        <authorList>
            <person name="Tang T."/>
            <person name="Liu Q."/>
            <person name="Sun X."/>
        </authorList>
    </citation>
    <scope>NUCLEOTIDE SEQUENCE [LARGE SCALE GENOMIC DNA]</scope>
    <source>
        <strain evidence="10">YH-07</strain>
    </source>
</reference>
<proteinExistence type="predicted"/>
<keyword evidence="10" id="KW-1185">Reference proteome</keyword>
<dbReference type="OrthoDB" id="9788394at2"/>
<dbReference type="InterPro" id="IPR013482">
    <property type="entry name" value="Molybde_CF_guanTrfase"/>
</dbReference>
<dbReference type="PANTHER" id="PTHR19136:SF81">
    <property type="entry name" value="MOLYBDENUM COFACTOR GUANYLYLTRANSFERASE"/>
    <property type="match status" value="1"/>
</dbReference>
<sequence>MVKPGIVIACGGLGKRMGGSKPLRMLGGATLLRHACDWATAWSDQVALAVRHDSQLLDQEFPLLIDRHTGIGPISALASAFDFALATKRAYVLVIGCDQPFLPNDLVARLSAAIGDRGAAMPTSLGREQPLATLWRADRGALTEYLGKGGQSLRGFAHRVNVVTVEWETEPSCDPFFNVNDPVALEEAERRFRRTRR</sequence>
<keyword evidence="4" id="KW-0547">Nucleotide-binding</keyword>
<evidence type="ECO:0000256" key="4">
    <source>
        <dbReference type="ARBA" id="ARBA00022741"/>
    </source>
</evidence>
<evidence type="ECO:0000259" key="8">
    <source>
        <dbReference type="Pfam" id="PF12804"/>
    </source>
</evidence>
<evidence type="ECO:0000256" key="7">
    <source>
        <dbReference type="ARBA" id="ARBA00023150"/>
    </source>
</evidence>
<dbReference type="InterPro" id="IPR025877">
    <property type="entry name" value="MobA-like_NTP_Trfase"/>
</dbReference>
<protein>
    <submittedName>
        <fullName evidence="9">Molybdenum cofactor guanylyltransferase</fullName>
    </submittedName>
</protein>
<keyword evidence="1" id="KW-0963">Cytoplasm</keyword>
<accession>A0A345YEG2</accession>
<gene>
    <name evidence="9" type="ORF">DVR09_08160</name>
</gene>
<keyword evidence="9" id="KW-0548">Nucleotidyltransferase</keyword>
<dbReference type="AlphaFoldDB" id="A0A345YEG2"/>
<keyword evidence="6" id="KW-0342">GTP-binding</keyword>
<name>A0A345YEG2_9SPHN</name>
<dbReference type="CDD" id="cd02503">
    <property type="entry name" value="MobA"/>
    <property type="match status" value="1"/>
</dbReference>
<dbReference type="GO" id="GO:0016779">
    <property type="term" value="F:nucleotidyltransferase activity"/>
    <property type="evidence" value="ECO:0007669"/>
    <property type="project" value="UniProtKB-KW"/>
</dbReference>
<evidence type="ECO:0000256" key="5">
    <source>
        <dbReference type="ARBA" id="ARBA00022842"/>
    </source>
</evidence>
<dbReference type="Gene3D" id="3.90.550.10">
    <property type="entry name" value="Spore Coat Polysaccharide Biosynthesis Protein SpsA, Chain A"/>
    <property type="match status" value="1"/>
</dbReference>
<organism evidence="9 10">
    <name type="scientific">Erythrobacter aureus</name>
    <dbReference type="NCBI Taxonomy" id="2182384"/>
    <lineage>
        <taxon>Bacteria</taxon>
        <taxon>Pseudomonadati</taxon>
        <taxon>Pseudomonadota</taxon>
        <taxon>Alphaproteobacteria</taxon>
        <taxon>Sphingomonadales</taxon>
        <taxon>Erythrobacteraceae</taxon>
        <taxon>Erythrobacter/Porphyrobacter group</taxon>
        <taxon>Erythrobacter</taxon>
    </lineage>
</organism>
<keyword evidence="2 9" id="KW-0808">Transferase</keyword>
<dbReference type="InterPro" id="IPR029044">
    <property type="entry name" value="Nucleotide-diphossugar_trans"/>
</dbReference>
<keyword evidence="7" id="KW-0501">Molybdenum cofactor biosynthesis</keyword>
<dbReference type="GO" id="GO:0046872">
    <property type="term" value="F:metal ion binding"/>
    <property type="evidence" value="ECO:0007669"/>
    <property type="project" value="UniProtKB-KW"/>
</dbReference>
<keyword evidence="3" id="KW-0479">Metal-binding</keyword>
<keyword evidence="5" id="KW-0460">Magnesium</keyword>
<dbReference type="GO" id="GO:0005525">
    <property type="term" value="F:GTP binding"/>
    <property type="evidence" value="ECO:0007669"/>
    <property type="project" value="UniProtKB-KW"/>
</dbReference>
<feature type="domain" description="MobA-like NTP transferase" evidence="8">
    <location>
        <begin position="7"/>
        <end position="151"/>
    </location>
</feature>
<evidence type="ECO:0000256" key="1">
    <source>
        <dbReference type="ARBA" id="ARBA00022490"/>
    </source>
</evidence>
<evidence type="ECO:0000256" key="2">
    <source>
        <dbReference type="ARBA" id="ARBA00022679"/>
    </source>
</evidence>
<evidence type="ECO:0000313" key="9">
    <source>
        <dbReference type="EMBL" id="AXK42314.1"/>
    </source>
</evidence>
<evidence type="ECO:0000313" key="10">
    <source>
        <dbReference type="Proteomes" id="UP000254508"/>
    </source>
</evidence>
<dbReference type="Proteomes" id="UP000254508">
    <property type="component" value="Chromosome"/>
</dbReference>
<dbReference type="GO" id="GO:0006777">
    <property type="term" value="P:Mo-molybdopterin cofactor biosynthetic process"/>
    <property type="evidence" value="ECO:0007669"/>
    <property type="project" value="UniProtKB-KW"/>
</dbReference>
<dbReference type="SUPFAM" id="SSF53448">
    <property type="entry name" value="Nucleotide-diphospho-sugar transferases"/>
    <property type="match status" value="1"/>
</dbReference>
<dbReference type="PANTHER" id="PTHR19136">
    <property type="entry name" value="MOLYBDENUM COFACTOR GUANYLYLTRANSFERASE"/>
    <property type="match status" value="1"/>
</dbReference>
<evidence type="ECO:0000256" key="6">
    <source>
        <dbReference type="ARBA" id="ARBA00023134"/>
    </source>
</evidence>
<dbReference type="KEGG" id="err:DVR09_08160"/>
<dbReference type="Pfam" id="PF12804">
    <property type="entry name" value="NTP_transf_3"/>
    <property type="match status" value="1"/>
</dbReference>